<organism evidence="1 2">
    <name type="scientific">Humibacillus xanthopallidus</name>
    <dbReference type="NCBI Taxonomy" id="412689"/>
    <lineage>
        <taxon>Bacteria</taxon>
        <taxon>Bacillati</taxon>
        <taxon>Actinomycetota</taxon>
        <taxon>Actinomycetes</taxon>
        <taxon>Micrococcales</taxon>
        <taxon>Intrasporangiaceae</taxon>
        <taxon>Humibacillus</taxon>
    </lineage>
</organism>
<gene>
    <name evidence="1" type="ORF">FBY41_1725</name>
</gene>
<keyword evidence="2" id="KW-1185">Reference proteome</keyword>
<sequence>MPSAAALLDRAADHLTRAADLTETTDPAFAGQIRLAAATLPSGTGDSDLVPAPSRYNSPAPFASTVDVAGLLERALDCLDQIPPLAGPADLQLCAWHLHELRRIATSGIAS</sequence>
<evidence type="ECO:0000313" key="2">
    <source>
        <dbReference type="Proteomes" id="UP000316747"/>
    </source>
</evidence>
<dbReference type="OrthoDB" id="4870707at2"/>
<dbReference type="RefSeq" id="WP_141843503.1">
    <property type="nucleotide sequence ID" value="NZ_VFPM01000002.1"/>
</dbReference>
<dbReference type="EMBL" id="VFPM01000002">
    <property type="protein sequence ID" value="TQM61713.1"/>
    <property type="molecule type" value="Genomic_DNA"/>
</dbReference>
<dbReference type="Proteomes" id="UP000316747">
    <property type="component" value="Unassembled WGS sequence"/>
</dbReference>
<dbReference type="AlphaFoldDB" id="A0A543HTM3"/>
<protein>
    <submittedName>
        <fullName evidence="1">Uncharacterized protein</fullName>
    </submittedName>
</protein>
<reference evidence="1 2" key="1">
    <citation type="submission" date="2019-06" db="EMBL/GenBank/DDBJ databases">
        <title>Genome sequencing of plant associated microbes to promote plant fitness in Sorghum bicolor and Oryza sativa.</title>
        <authorList>
            <person name="Coleman-Derr D."/>
        </authorList>
    </citation>
    <scope>NUCLEOTIDE SEQUENCE [LARGE SCALE GENOMIC DNA]</scope>
    <source>
        <strain evidence="1 2">KV-663</strain>
    </source>
</reference>
<proteinExistence type="predicted"/>
<evidence type="ECO:0000313" key="1">
    <source>
        <dbReference type="EMBL" id="TQM61713.1"/>
    </source>
</evidence>
<accession>A0A543HTM3</accession>
<comment type="caution">
    <text evidence="1">The sequence shown here is derived from an EMBL/GenBank/DDBJ whole genome shotgun (WGS) entry which is preliminary data.</text>
</comment>
<name>A0A543HTM3_9MICO</name>